<dbReference type="InterPro" id="IPR029266">
    <property type="entry name" value="FAM217"/>
</dbReference>
<accession>A0A3Q2QW14</accession>
<evidence type="ECO:0000313" key="3">
    <source>
        <dbReference type="Proteomes" id="UP000265000"/>
    </source>
</evidence>
<protein>
    <submittedName>
        <fullName evidence="2">Family with sequence similarity 217 member Bb</fullName>
    </submittedName>
</protein>
<feature type="region of interest" description="Disordered" evidence="1">
    <location>
        <begin position="316"/>
        <end position="365"/>
    </location>
</feature>
<proteinExistence type="predicted"/>
<dbReference type="Pfam" id="PF15344">
    <property type="entry name" value="FAM217"/>
    <property type="match status" value="1"/>
</dbReference>
<feature type="compositionally biased region" description="Polar residues" evidence="1">
    <location>
        <begin position="264"/>
        <end position="276"/>
    </location>
</feature>
<name>A0A3Q2QW14_FUNHE</name>
<feature type="compositionally biased region" description="Basic and acidic residues" evidence="1">
    <location>
        <begin position="250"/>
        <end position="263"/>
    </location>
</feature>
<dbReference type="GeneTree" id="ENSGT00940000154543"/>
<organism evidence="2 3">
    <name type="scientific">Fundulus heteroclitus</name>
    <name type="common">Killifish</name>
    <name type="synonym">Mummichog</name>
    <dbReference type="NCBI Taxonomy" id="8078"/>
    <lineage>
        <taxon>Eukaryota</taxon>
        <taxon>Metazoa</taxon>
        <taxon>Chordata</taxon>
        <taxon>Craniata</taxon>
        <taxon>Vertebrata</taxon>
        <taxon>Euteleostomi</taxon>
        <taxon>Actinopterygii</taxon>
        <taxon>Neopterygii</taxon>
        <taxon>Teleostei</taxon>
        <taxon>Neoteleostei</taxon>
        <taxon>Acanthomorphata</taxon>
        <taxon>Ovalentaria</taxon>
        <taxon>Atherinomorphae</taxon>
        <taxon>Cyprinodontiformes</taxon>
        <taxon>Fundulidae</taxon>
        <taxon>Fundulus</taxon>
    </lineage>
</organism>
<feature type="compositionally biased region" description="Polar residues" evidence="1">
    <location>
        <begin position="19"/>
        <end position="28"/>
    </location>
</feature>
<evidence type="ECO:0000313" key="2">
    <source>
        <dbReference type="Ensembl" id="ENSFHEP00000032019.1"/>
    </source>
</evidence>
<dbReference type="STRING" id="8078.ENSFHEP00000032019"/>
<feature type="compositionally biased region" description="Basic residues" evidence="1">
    <location>
        <begin position="1"/>
        <end position="11"/>
    </location>
</feature>
<dbReference type="Ensembl" id="ENSFHET00000025003.1">
    <property type="protein sequence ID" value="ENSFHEP00000032019.1"/>
    <property type="gene ID" value="ENSFHEG00000018276.1"/>
</dbReference>
<dbReference type="AlphaFoldDB" id="A0A3Q2QW14"/>
<feature type="compositionally biased region" description="Basic and acidic residues" evidence="1">
    <location>
        <begin position="69"/>
        <end position="89"/>
    </location>
</feature>
<feature type="region of interest" description="Disordered" evidence="1">
    <location>
        <begin position="1"/>
        <end position="89"/>
    </location>
</feature>
<reference evidence="2" key="1">
    <citation type="submission" date="2025-08" db="UniProtKB">
        <authorList>
            <consortium name="Ensembl"/>
        </authorList>
    </citation>
    <scope>IDENTIFICATION</scope>
</reference>
<sequence>VHRKHQHRHRTAPLCHSLPHSSPDQQGELSAKQEGGELSSPPQQDSDTDLSDSERLPLSSCPVASQLELRPEVIEDEEPGSHSLRDRGRNHAEFDFPDFLPPPFNSWSLSQLAVFYNTEGVGAPRPRPVGALERYLERLLQLEWYQIQTVLVDRGTQEASGLISSCQRSTAAAPSRLSSPKCILQCQRAFPLTFLPSLACHSALLSACACALCRICSSTCNRSIHSHSHQSRLSPMLHCNRGARPFPKRSYSESRVHSTDRTLRNQTSVSPTRTNSYLRRMQASGNIRHPIQGASGRSHSSARGCNWAERGNGSGCTVGVLRKRSGSEQGRGGGERQQNGSEKGRSSSPCRKGRAERGRAVNCTQQEIKPDAVTAILDHLPGSGYSPVQRPVRAKQVGFVT</sequence>
<dbReference type="Proteomes" id="UP000265000">
    <property type="component" value="Unplaced"/>
</dbReference>
<keyword evidence="3" id="KW-1185">Reference proteome</keyword>
<dbReference type="PANTHER" id="PTHR22145">
    <property type="entry name" value="SI:CH211-266K22.6"/>
    <property type="match status" value="1"/>
</dbReference>
<reference evidence="2" key="2">
    <citation type="submission" date="2025-09" db="UniProtKB">
        <authorList>
            <consortium name="Ensembl"/>
        </authorList>
    </citation>
    <scope>IDENTIFICATION</scope>
</reference>
<dbReference type="PANTHER" id="PTHR22145:SF2">
    <property type="entry name" value="SI:CH211-266K22.6"/>
    <property type="match status" value="1"/>
</dbReference>
<feature type="region of interest" description="Disordered" evidence="1">
    <location>
        <begin position="244"/>
        <end position="276"/>
    </location>
</feature>
<evidence type="ECO:0000256" key="1">
    <source>
        <dbReference type="SAM" id="MobiDB-lite"/>
    </source>
</evidence>